<keyword evidence="2" id="KW-1185">Reference proteome</keyword>
<evidence type="ECO:0000313" key="2">
    <source>
        <dbReference type="Proteomes" id="UP000240357"/>
    </source>
</evidence>
<dbReference type="RefSeq" id="WP_106928948.1">
    <property type="nucleotide sequence ID" value="NZ_PYFT01000001.1"/>
</dbReference>
<accession>A0A2T2YEG3</accession>
<dbReference type="Gene3D" id="3.40.50.1820">
    <property type="entry name" value="alpha/beta hydrolase"/>
    <property type="match status" value="1"/>
</dbReference>
<sequence>MNKYLILAFLLFFPWVIFAQSNRVGNIGQRTLQLQDESRHRPIVTEVWYPTPDSLQKSDKVFSPFIRRYTVRNGRLPTGKRPLIMLSHGTGGGRLTLEWLAQGLVQNGFIVAAVDHWGNTYENKIPLEFLKPWERPLDISFALTALLQNSEFSKVIDPQKIGAAGFSFGVIRL</sequence>
<dbReference type="Pfam" id="PF03403">
    <property type="entry name" value="PAF-AH_p_II"/>
    <property type="match status" value="1"/>
</dbReference>
<dbReference type="AlphaFoldDB" id="A0A2T2YEG3"/>
<protein>
    <recommendedName>
        <fullName evidence="3">Dienelactone hydrolase</fullName>
    </recommendedName>
</protein>
<proteinExistence type="predicted"/>
<evidence type="ECO:0000313" key="1">
    <source>
        <dbReference type="EMBL" id="PSR53873.1"/>
    </source>
</evidence>
<reference evidence="1 2" key="1">
    <citation type="submission" date="2018-03" db="EMBL/GenBank/DDBJ databases">
        <title>Adhaeribacter sp. HMF7605 Genome sequencing and assembly.</title>
        <authorList>
            <person name="Kang H."/>
            <person name="Kang J."/>
            <person name="Cha I."/>
            <person name="Kim H."/>
            <person name="Joh K."/>
        </authorList>
    </citation>
    <scope>NUCLEOTIDE SEQUENCE [LARGE SCALE GENOMIC DNA]</scope>
    <source>
        <strain evidence="1 2">HMF7605</strain>
    </source>
</reference>
<evidence type="ECO:0008006" key="3">
    <source>
        <dbReference type="Google" id="ProtNLM"/>
    </source>
</evidence>
<dbReference type="OrthoDB" id="9814760at2"/>
<dbReference type="SUPFAM" id="SSF53474">
    <property type="entry name" value="alpha/beta-Hydrolases"/>
    <property type="match status" value="1"/>
</dbReference>
<comment type="caution">
    <text evidence="1">The sequence shown here is derived from an EMBL/GenBank/DDBJ whole genome shotgun (WGS) entry which is preliminary data.</text>
</comment>
<dbReference type="Proteomes" id="UP000240357">
    <property type="component" value="Unassembled WGS sequence"/>
</dbReference>
<organism evidence="1 2">
    <name type="scientific">Adhaeribacter arboris</name>
    <dbReference type="NCBI Taxonomy" id="2072846"/>
    <lineage>
        <taxon>Bacteria</taxon>
        <taxon>Pseudomonadati</taxon>
        <taxon>Bacteroidota</taxon>
        <taxon>Cytophagia</taxon>
        <taxon>Cytophagales</taxon>
        <taxon>Hymenobacteraceae</taxon>
        <taxon>Adhaeribacter</taxon>
    </lineage>
</organism>
<dbReference type="EMBL" id="PYFT01000001">
    <property type="protein sequence ID" value="PSR53873.1"/>
    <property type="molecule type" value="Genomic_DNA"/>
</dbReference>
<gene>
    <name evidence="1" type="ORF">AHMF7605_10270</name>
</gene>
<name>A0A2T2YEG3_9BACT</name>
<dbReference type="InterPro" id="IPR029058">
    <property type="entry name" value="AB_hydrolase_fold"/>
</dbReference>